<gene>
    <name evidence="1" type="ORF">NPIL_607871</name>
</gene>
<protein>
    <submittedName>
        <fullName evidence="1">Uncharacterized protein</fullName>
    </submittedName>
</protein>
<reference evidence="1" key="1">
    <citation type="submission" date="2020-08" db="EMBL/GenBank/DDBJ databases">
        <title>Multicomponent nature underlies the extraordinary mechanical properties of spider dragline silk.</title>
        <authorList>
            <person name="Kono N."/>
            <person name="Nakamura H."/>
            <person name="Mori M."/>
            <person name="Yoshida Y."/>
            <person name="Ohtoshi R."/>
            <person name="Malay A.D."/>
            <person name="Moran D.A.P."/>
            <person name="Tomita M."/>
            <person name="Numata K."/>
            <person name="Arakawa K."/>
        </authorList>
    </citation>
    <scope>NUCLEOTIDE SEQUENCE</scope>
</reference>
<evidence type="ECO:0000313" key="2">
    <source>
        <dbReference type="Proteomes" id="UP000887013"/>
    </source>
</evidence>
<dbReference type="AlphaFoldDB" id="A0A8X6MEC1"/>
<evidence type="ECO:0000313" key="1">
    <source>
        <dbReference type="EMBL" id="GFS48716.1"/>
    </source>
</evidence>
<comment type="caution">
    <text evidence="1">The sequence shown here is derived from an EMBL/GenBank/DDBJ whole genome shotgun (WGS) entry which is preliminary data.</text>
</comment>
<keyword evidence="2" id="KW-1185">Reference proteome</keyword>
<accession>A0A8X6MEC1</accession>
<dbReference type="Proteomes" id="UP000887013">
    <property type="component" value="Unassembled WGS sequence"/>
</dbReference>
<organism evidence="1 2">
    <name type="scientific">Nephila pilipes</name>
    <name type="common">Giant wood spider</name>
    <name type="synonym">Nephila maculata</name>
    <dbReference type="NCBI Taxonomy" id="299642"/>
    <lineage>
        <taxon>Eukaryota</taxon>
        <taxon>Metazoa</taxon>
        <taxon>Ecdysozoa</taxon>
        <taxon>Arthropoda</taxon>
        <taxon>Chelicerata</taxon>
        <taxon>Arachnida</taxon>
        <taxon>Araneae</taxon>
        <taxon>Araneomorphae</taxon>
        <taxon>Entelegynae</taxon>
        <taxon>Araneoidea</taxon>
        <taxon>Nephilidae</taxon>
        <taxon>Nephila</taxon>
    </lineage>
</organism>
<dbReference type="EMBL" id="BMAW01091250">
    <property type="protein sequence ID" value="GFS48716.1"/>
    <property type="molecule type" value="Genomic_DNA"/>
</dbReference>
<proteinExistence type="predicted"/>
<sequence length="113" mass="12676">MHFFLEKPPNSKSASIISDIPGLHPFGTKHTVITHINHHHRIITRHAMYAYASFGVFIAKEIVWGSRGGDGARESEGVVENETGVLRLDRFPATGTFHPLYSLLLDPHISTRY</sequence>
<name>A0A8X6MEC1_NEPPI</name>